<dbReference type="InterPro" id="IPR025924">
    <property type="entry name" value="YHYH_dom"/>
</dbReference>
<evidence type="ECO:0000313" key="4">
    <source>
        <dbReference type="Proteomes" id="UP000003688"/>
    </source>
</evidence>
<proteinExistence type="predicted"/>
<evidence type="ECO:0000256" key="1">
    <source>
        <dbReference type="SAM" id="MobiDB-lite"/>
    </source>
</evidence>
<reference evidence="3 4" key="1">
    <citation type="journal article" date="2011" name="J. Bacteriol.">
        <title>Genome sequence of 'Pedosphaera parvula' Ellin514, an aerobic Verrucomicrobial isolate from pasture soil.</title>
        <authorList>
            <person name="Kant R."/>
            <person name="van Passel M.W."/>
            <person name="Sangwan P."/>
            <person name="Palva A."/>
            <person name="Lucas S."/>
            <person name="Copeland A."/>
            <person name="Lapidus A."/>
            <person name="Glavina Del Rio T."/>
            <person name="Dalin E."/>
            <person name="Tice H."/>
            <person name="Bruce D."/>
            <person name="Goodwin L."/>
            <person name="Pitluck S."/>
            <person name="Chertkov O."/>
            <person name="Larimer F.W."/>
            <person name="Land M.L."/>
            <person name="Hauser L."/>
            <person name="Brettin T.S."/>
            <person name="Detter J.C."/>
            <person name="Han S."/>
            <person name="de Vos W.M."/>
            <person name="Janssen P.H."/>
            <person name="Smidt H."/>
        </authorList>
    </citation>
    <scope>NUCLEOTIDE SEQUENCE [LARGE SCALE GENOMIC DNA]</scope>
    <source>
        <strain evidence="3 4">Ellin514</strain>
    </source>
</reference>
<dbReference type="Pfam" id="PF14240">
    <property type="entry name" value="YHYH"/>
    <property type="match status" value="1"/>
</dbReference>
<organism evidence="3 4">
    <name type="scientific">Pedosphaera parvula (strain Ellin514)</name>
    <dbReference type="NCBI Taxonomy" id="320771"/>
    <lineage>
        <taxon>Bacteria</taxon>
        <taxon>Pseudomonadati</taxon>
        <taxon>Verrucomicrobiota</taxon>
        <taxon>Pedosphaerae</taxon>
        <taxon>Pedosphaerales</taxon>
        <taxon>Pedosphaeraceae</taxon>
        <taxon>Pedosphaera</taxon>
    </lineage>
</organism>
<feature type="region of interest" description="Disordered" evidence="1">
    <location>
        <begin position="275"/>
        <end position="298"/>
    </location>
</feature>
<gene>
    <name evidence="3" type="ORF">Cflav_PD6268</name>
</gene>
<dbReference type="STRING" id="320771.Cflav_PD6268"/>
<dbReference type="OrthoDB" id="9796530at2"/>
<protein>
    <recommendedName>
        <fullName evidence="2">YHYH domain-containing protein</fullName>
    </recommendedName>
</protein>
<sequence>MNSRILLAMKLGVALVVLLERGQVVRAQTVPRSATNRASITIEGNFRVIRANGLPDHEPGKFPNRGNPNSIQPQSYVFKVTAHPQVAAKVTPLRMQPFGVAINGVVFDPGAAEWWNNDRSSGWQYEPISGTKKLGMDQNNAHVQPTGAYHYHGLPTGLLSKVKGAKERMVLLGWAADGFPIYAPWGYSNPKDAKSTLKPVKSSFKLKPGTRPNGPGGIYDGTYVADFEYVAGLGNLDECNGRFGVTPEFPEGIYHYYLTSDFPFIPRAYRGTPDPSFALHGPRGGGPNGGPRSPGFPN</sequence>
<evidence type="ECO:0000259" key="2">
    <source>
        <dbReference type="Pfam" id="PF14240"/>
    </source>
</evidence>
<dbReference type="Proteomes" id="UP000003688">
    <property type="component" value="Unassembled WGS sequence"/>
</dbReference>
<keyword evidence="4" id="KW-1185">Reference proteome</keyword>
<evidence type="ECO:0000313" key="3">
    <source>
        <dbReference type="EMBL" id="EEF60677.1"/>
    </source>
</evidence>
<dbReference type="RefSeq" id="WP_007415393.1">
    <property type="nucleotide sequence ID" value="NZ_ABOX02000015.1"/>
</dbReference>
<dbReference type="AlphaFoldDB" id="B9XHU9"/>
<comment type="caution">
    <text evidence="3">The sequence shown here is derived from an EMBL/GenBank/DDBJ whole genome shotgun (WGS) entry which is preliminary data.</text>
</comment>
<dbReference type="EMBL" id="ABOX02000015">
    <property type="protein sequence ID" value="EEF60677.1"/>
    <property type="molecule type" value="Genomic_DNA"/>
</dbReference>
<name>B9XHU9_PEDPL</name>
<feature type="domain" description="YHYH" evidence="2">
    <location>
        <begin position="78"/>
        <end position="271"/>
    </location>
</feature>
<accession>B9XHU9</accession>